<dbReference type="GO" id="GO:0005737">
    <property type="term" value="C:cytoplasm"/>
    <property type="evidence" value="ECO:0007669"/>
    <property type="project" value="TreeGrafter"/>
</dbReference>
<dbReference type="Proteomes" id="UP000226192">
    <property type="component" value="Unassembled WGS sequence"/>
</dbReference>
<dbReference type="EMBL" id="NJET01000100">
    <property type="protein sequence ID" value="PHH61547.1"/>
    <property type="molecule type" value="Genomic_DNA"/>
</dbReference>
<proteinExistence type="predicted"/>
<reference evidence="3 4" key="1">
    <citation type="submission" date="2017-06" db="EMBL/GenBank/DDBJ databases">
        <title>Ant-infecting Ophiocordyceps genomes reveal a high diversity of potential behavioral manipulation genes and a possible major role for enterotoxins.</title>
        <authorList>
            <person name="De Bekker C."/>
            <person name="Evans H.C."/>
            <person name="Brachmann A."/>
            <person name="Hughes D.P."/>
        </authorList>
    </citation>
    <scope>NUCLEOTIDE SEQUENCE [LARGE SCALE GENOMIC DNA]</scope>
    <source>
        <strain evidence="3 4">Map64</strain>
    </source>
</reference>
<dbReference type="InterPro" id="IPR036324">
    <property type="entry name" value="Mn/Fe_SOD_N_sf"/>
</dbReference>
<name>A0A2C5XYL6_9HYPO</name>
<dbReference type="InterPro" id="IPR036314">
    <property type="entry name" value="SOD_C_sf"/>
</dbReference>
<dbReference type="SUPFAM" id="SSF54719">
    <property type="entry name" value="Fe,Mn superoxide dismutase (SOD), C-terminal domain"/>
    <property type="match status" value="1"/>
</dbReference>
<dbReference type="PANTHER" id="PTHR43595:SF2">
    <property type="entry name" value="SMALL RIBOSOMAL SUBUNIT PROTEIN MS42"/>
    <property type="match status" value="1"/>
</dbReference>
<organism evidence="3 4">
    <name type="scientific">Ophiocordyceps australis</name>
    <dbReference type="NCBI Taxonomy" id="1399860"/>
    <lineage>
        <taxon>Eukaryota</taxon>
        <taxon>Fungi</taxon>
        <taxon>Dikarya</taxon>
        <taxon>Ascomycota</taxon>
        <taxon>Pezizomycotina</taxon>
        <taxon>Sordariomycetes</taxon>
        <taxon>Hypocreomycetidae</taxon>
        <taxon>Hypocreales</taxon>
        <taxon>Ophiocordycipitaceae</taxon>
        <taxon>Ophiocordyceps</taxon>
    </lineage>
</organism>
<evidence type="ECO:0000313" key="3">
    <source>
        <dbReference type="EMBL" id="PHH61547.1"/>
    </source>
</evidence>
<dbReference type="AlphaFoldDB" id="A0A2C5XYL6"/>
<keyword evidence="4" id="KW-1185">Reference proteome</keyword>
<dbReference type="SUPFAM" id="SSF46609">
    <property type="entry name" value="Fe,Mn superoxide dismutase (SOD), N-terminal domain"/>
    <property type="match status" value="1"/>
</dbReference>
<feature type="domain" description="Manganese/iron superoxide dismutase C-terminal" evidence="2">
    <location>
        <begin position="128"/>
        <end position="182"/>
    </location>
</feature>
<accession>A0A2C5XYL6</accession>
<evidence type="ECO:0000256" key="1">
    <source>
        <dbReference type="ARBA" id="ARBA00037226"/>
    </source>
</evidence>
<dbReference type="InterPro" id="IPR019832">
    <property type="entry name" value="Mn/Fe_SOD_C"/>
</dbReference>
<dbReference type="Gene3D" id="3.55.40.20">
    <property type="entry name" value="Iron/manganese superoxide dismutase, C-terminal domain"/>
    <property type="match status" value="1"/>
</dbReference>
<dbReference type="Pfam" id="PF02777">
    <property type="entry name" value="Sod_Fe_C"/>
    <property type="match status" value="1"/>
</dbReference>
<dbReference type="PANTHER" id="PTHR43595">
    <property type="entry name" value="37S RIBOSOMAL PROTEIN S26, MITOCHONDRIAL"/>
    <property type="match status" value="1"/>
</dbReference>
<sequence length="291" mass="32527">MSRTRLRLPRRSFGIAAAGASFNSASFNARRCLHTLPKLSHDLSNGISNFMTPQGFQYAWTDYMNFVLERLNLLTEGGELEGKTTKSTLLLTAREPKQAAIFNYASMAHNHHFFFDTITPTSTPMPDKLRETLETNFSSLATLRREFILNADVMFGPGFVWLVKVHEHSFRLVNTYLAGSPYSGAHWRAQPRDLNTLGSSGSARPYIDETSGAMPKDHAKAHRPPGGIDVEPVLCLSTWQHVWLLDWGFGIGGTGGKLAFAEAWWEHIDWQQVAKRAGIYRPAMKTAAASR</sequence>
<dbReference type="GO" id="GO:0046872">
    <property type="term" value="F:metal ion binding"/>
    <property type="evidence" value="ECO:0007669"/>
    <property type="project" value="InterPro"/>
</dbReference>
<comment type="caution">
    <text evidence="3">The sequence shown here is derived from an EMBL/GenBank/DDBJ whole genome shotgun (WGS) entry which is preliminary data.</text>
</comment>
<dbReference type="OrthoDB" id="275227at2759"/>
<gene>
    <name evidence="3" type="ORF">CDD81_284</name>
</gene>
<dbReference type="STRING" id="1399860.A0A2C5XYL6"/>
<evidence type="ECO:0000259" key="2">
    <source>
        <dbReference type="Pfam" id="PF02777"/>
    </source>
</evidence>
<dbReference type="GO" id="GO:0004784">
    <property type="term" value="F:superoxide dismutase activity"/>
    <property type="evidence" value="ECO:0007669"/>
    <property type="project" value="InterPro"/>
</dbReference>
<comment type="function">
    <text evidence="1">Component of the mitochondrial ribosome (mitoribosome), a dedicated translation machinery responsible for the synthesis of mitochondrial genome-encoded proteins, including at least some of the essential transmembrane subunits of the mitochondrial respiratory chain. The mitoribosomes are attached to the mitochondrial inner membrane and translation products are cotranslationally integrated into the membrane.</text>
</comment>
<protein>
    <recommendedName>
        <fullName evidence="2">Manganese/iron superoxide dismutase C-terminal domain-containing protein</fullName>
    </recommendedName>
</protein>
<evidence type="ECO:0000313" key="4">
    <source>
        <dbReference type="Proteomes" id="UP000226192"/>
    </source>
</evidence>